<dbReference type="InterPro" id="IPR029063">
    <property type="entry name" value="SAM-dependent_MTases_sf"/>
</dbReference>
<dbReference type="GO" id="GO:0008757">
    <property type="term" value="F:S-adenosylmethionine-dependent methyltransferase activity"/>
    <property type="evidence" value="ECO:0007669"/>
    <property type="project" value="InterPro"/>
</dbReference>
<accession>A0A4R2KAZ4</accession>
<dbReference type="AlphaFoldDB" id="A0A4R2KAZ4"/>
<dbReference type="InterPro" id="IPR013216">
    <property type="entry name" value="Methyltransf_11"/>
</dbReference>
<dbReference type="SUPFAM" id="SSF53335">
    <property type="entry name" value="S-adenosyl-L-methionine-dependent methyltransferases"/>
    <property type="match status" value="1"/>
</dbReference>
<evidence type="ECO:0000313" key="2">
    <source>
        <dbReference type="EMBL" id="TCO70641.1"/>
    </source>
</evidence>
<keyword evidence="2" id="KW-0489">Methyltransferase</keyword>
<dbReference type="RefSeq" id="WP_132246956.1">
    <property type="nucleotide sequence ID" value="NZ_SLWV01000025.1"/>
</dbReference>
<reference evidence="2 3" key="1">
    <citation type="submission" date="2019-03" db="EMBL/GenBank/DDBJ databases">
        <title>Genomic Encyclopedia of Type Strains, Phase IV (KMG-IV): sequencing the most valuable type-strain genomes for metagenomic binning, comparative biology and taxonomic classification.</title>
        <authorList>
            <person name="Goeker M."/>
        </authorList>
    </citation>
    <scope>NUCLEOTIDE SEQUENCE [LARGE SCALE GENOMIC DNA]</scope>
    <source>
        <strain evidence="2 3">DSM 102940</strain>
    </source>
</reference>
<keyword evidence="2" id="KW-0808">Transferase</keyword>
<protein>
    <submittedName>
        <fullName evidence="2">Methyltransferase family protein</fullName>
    </submittedName>
</protein>
<keyword evidence="3" id="KW-1185">Reference proteome</keyword>
<dbReference type="EMBL" id="SLWV01000025">
    <property type="protein sequence ID" value="TCO70641.1"/>
    <property type="molecule type" value="Genomic_DNA"/>
</dbReference>
<sequence>MDLIKNQKDYWNKVANDKEFTTPFQTELFADFVDIEDRILDVGCGYGRTLNELYSKGFKNLCGIDFSDRMIERGREQFPWLSLIVQENKKIPYEDNSFDAIILFAVLTCIADDNDQIFLINEIERVLKPNGILYINDFLLNTDERNVKRYKIYKDKYKKYGVFELPEGAVLRHHYSSWIEAITLDFNNIKFETVTYTTMNGNKSNGFIYLGKNIKQYG</sequence>
<gene>
    <name evidence="2" type="ORF">EV214_12511</name>
</gene>
<dbReference type="PANTHER" id="PTHR43591:SF110">
    <property type="entry name" value="RHODANESE DOMAIN-CONTAINING PROTEIN"/>
    <property type="match status" value="1"/>
</dbReference>
<proteinExistence type="predicted"/>
<dbReference type="Gene3D" id="3.40.50.150">
    <property type="entry name" value="Vaccinia Virus protein VP39"/>
    <property type="match status" value="1"/>
</dbReference>
<dbReference type="OrthoDB" id="9804312at2"/>
<dbReference type="CDD" id="cd02440">
    <property type="entry name" value="AdoMet_MTases"/>
    <property type="match status" value="1"/>
</dbReference>
<organism evidence="2 3">
    <name type="scientific">Marinisporobacter balticus</name>
    <dbReference type="NCBI Taxonomy" id="2018667"/>
    <lineage>
        <taxon>Bacteria</taxon>
        <taxon>Bacillati</taxon>
        <taxon>Bacillota</taxon>
        <taxon>Clostridia</taxon>
        <taxon>Peptostreptococcales</taxon>
        <taxon>Thermotaleaceae</taxon>
        <taxon>Marinisporobacter</taxon>
    </lineage>
</organism>
<dbReference type="GO" id="GO:0032259">
    <property type="term" value="P:methylation"/>
    <property type="evidence" value="ECO:0007669"/>
    <property type="project" value="UniProtKB-KW"/>
</dbReference>
<dbReference type="Proteomes" id="UP000294919">
    <property type="component" value="Unassembled WGS sequence"/>
</dbReference>
<name>A0A4R2KAZ4_9FIRM</name>
<evidence type="ECO:0000259" key="1">
    <source>
        <dbReference type="Pfam" id="PF08241"/>
    </source>
</evidence>
<dbReference type="Pfam" id="PF08241">
    <property type="entry name" value="Methyltransf_11"/>
    <property type="match status" value="1"/>
</dbReference>
<evidence type="ECO:0000313" key="3">
    <source>
        <dbReference type="Proteomes" id="UP000294919"/>
    </source>
</evidence>
<dbReference type="PANTHER" id="PTHR43591">
    <property type="entry name" value="METHYLTRANSFERASE"/>
    <property type="match status" value="1"/>
</dbReference>
<feature type="domain" description="Methyltransferase type 11" evidence="1">
    <location>
        <begin position="40"/>
        <end position="135"/>
    </location>
</feature>
<comment type="caution">
    <text evidence="2">The sequence shown here is derived from an EMBL/GenBank/DDBJ whole genome shotgun (WGS) entry which is preliminary data.</text>
</comment>